<dbReference type="PANTHER" id="PTHR41729:SF1">
    <property type="entry name" value="GLUTAMYL-TRNA SYNTHETASE"/>
    <property type="match status" value="1"/>
</dbReference>
<dbReference type="EMBL" id="MU251433">
    <property type="protein sequence ID" value="KAG9235403.1"/>
    <property type="molecule type" value="Genomic_DNA"/>
</dbReference>
<evidence type="ECO:0008006" key="3">
    <source>
        <dbReference type="Google" id="ProtNLM"/>
    </source>
</evidence>
<name>A0A9P7YKE5_9HELO</name>
<evidence type="ECO:0000313" key="1">
    <source>
        <dbReference type="EMBL" id="KAG9235403.1"/>
    </source>
</evidence>
<keyword evidence="2" id="KW-1185">Reference proteome</keyword>
<protein>
    <recommendedName>
        <fullName evidence="3">Glutamyl-tRNA synthetase</fullName>
    </recommendedName>
</protein>
<accession>A0A9P7YKE5</accession>
<dbReference type="AlphaFoldDB" id="A0A9P7YKE5"/>
<sequence length="207" mass="24112">MAATNFKTAISIIDMEHAKDPTKKSVKGQDSQDTTEVPYELYYAQQMTHYLSLREPNASPILHVAIRAQHFRRWDTPRDSYPKTREGYLKWRFDAKNKQADETYKICKDQCDFTEEEAKEVAALIKKKDLKKNVETQILEDVACLVFLDDQFAQFEEDLRERDFDERKIINIVQKTWGKMSEKGHELALQISMDDKCKELIGKALAG</sequence>
<organism evidence="1 2">
    <name type="scientific">Amylocarpus encephaloides</name>
    <dbReference type="NCBI Taxonomy" id="45428"/>
    <lineage>
        <taxon>Eukaryota</taxon>
        <taxon>Fungi</taxon>
        <taxon>Dikarya</taxon>
        <taxon>Ascomycota</taxon>
        <taxon>Pezizomycotina</taxon>
        <taxon>Leotiomycetes</taxon>
        <taxon>Helotiales</taxon>
        <taxon>Helotiales incertae sedis</taxon>
        <taxon>Amylocarpus</taxon>
    </lineage>
</organism>
<dbReference type="InterPro" id="IPR025255">
    <property type="entry name" value="DUF4202"/>
</dbReference>
<dbReference type="Pfam" id="PF13875">
    <property type="entry name" value="DUF4202"/>
    <property type="match status" value="1"/>
</dbReference>
<dbReference type="Proteomes" id="UP000824998">
    <property type="component" value="Unassembled WGS sequence"/>
</dbReference>
<dbReference type="OrthoDB" id="417697at2759"/>
<comment type="caution">
    <text evidence="1">The sequence shown here is derived from an EMBL/GenBank/DDBJ whole genome shotgun (WGS) entry which is preliminary data.</text>
</comment>
<dbReference type="PANTHER" id="PTHR41729">
    <property type="entry name" value="GLUTAMYL-TRNA SYNTHETASE"/>
    <property type="match status" value="1"/>
</dbReference>
<proteinExistence type="predicted"/>
<evidence type="ECO:0000313" key="2">
    <source>
        <dbReference type="Proteomes" id="UP000824998"/>
    </source>
</evidence>
<gene>
    <name evidence="1" type="ORF">BJ875DRAFT_272355</name>
</gene>
<reference evidence="1" key="1">
    <citation type="journal article" date="2021" name="IMA Fungus">
        <title>Genomic characterization of three marine fungi, including Emericellopsis atlantica sp. nov. with signatures of a generalist lifestyle and marine biomass degradation.</title>
        <authorList>
            <person name="Hagestad O.C."/>
            <person name="Hou L."/>
            <person name="Andersen J.H."/>
            <person name="Hansen E.H."/>
            <person name="Altermark B."/>
            <person name="Li C."/>
            <person name="Kuhnert E."/>
            <person name="Cox R.J."/>
            <person name="Crous P.W."/>
            <person name="Spatafora J.W."/>
            <person name="Lail K."/>
            <person name="Amirebrahimi M."/>
            <person name="Lipzen A."/>
            <person name="Pangilinan J."/>
            <person name="Andreopoulos W."/>
            <person name="Hayes R.D."/>
            <person name="Ng V."/>
            <person name="Grigoriev I.V."/>
            <person name="Jackson S.A."/>
            <person name="Sutton T.D.S."/>
            <person name="Dobson A.D.W."/>
            <person name="Rama T."/>
        </authorList>
    </citation>
    <scope>NUCLEOTIDE SEQUENCE</scope>
    <source>
        <strain evidence="1">TRa018bII</strain>
    </source>
</reference>